<dbReference type="EMBL" id="CM051396">
    <property type="protein sequence ID" value="KAJ4723744.1"/>
    <property type="molecule type" value="Genomic_DNA"/>
</dbReference>
<accession>A0ACC1YK55</accession>
<reference evidence="1 2" key="1">
    <citation type="journal article" date="2023" name="Science">
        <title>Complex scaffold remodeling in plant triterpene biosynthesis.</title>
        <authorList>
            <person name="De La Pena R."/>
            <person name="Hodgson H."/>
            <person name="Liu J.C."/>
            <person name="Stephenson M.J."/>
            <person name="Martin A.C."/>
            <person name="Owen C."/>
            <person name="Harkess A."/>
            <person name="Leebens-Mack J."/>
            <person name="Jimenez L.E."/>
            <person name="Osbourn A."/>
            <person name="Sattely E.S."/>
        </authorList>
    </citation>
    <scope>NUCLEOTIDE SEQUENCE [LARGE SCALE GENOMIC DNA]</scope>
    <source>
        <strain evidence="2">cv. JPN11</strain>
        <tissue evidence="1">Leaf</tissue>
    </source>
</reference>
<keyword evidence="2" id="KW-1185">Reference proteome</keyword>
<organism evidence="1 2">
    <name type="scientific">Melia azedarach</name>
    <name type="common">Chinaberry tree</name>
    <dbReference type="NCBI Taxonomy" id="155640"/>
    <lineage>
        <taxon>Eukaryota</taxon>
        <taxon>Viridiplantae</taxon>
        <taxon>Streptophyta</taxon>
        <taxon>Embryophyta</taxon>
        <taxon>Tracheophyta</taxon>
        <taxon>Spermatophyta</taxon>
        <taxon>Magnoliopsida</taxon>
        <taxon>eudicotyledons</taxon>
        <taxon>Gunneridae</taxon>
        <taxon>Pentapetalae</taxon>
        <taxon>rosids</taxon>
        <taxon>malvids</taxon>
        <taxon>Sapindales</taxon>
        <taxon>Meliaceae</taxon>
        <taxon>Melia</taxon>
    </lineage>
</organism>
<name>A0ACC1YK55_MELAZ</name>
<protein>
    <submittedName>
        <fullName evidence="1">Disease resistance protein (TIR-NBS-LRR class) family</fullName>
    </submittedName>
</protein>
<evidence type="ECO:0000313" key="2">
    <source>
        <dbReference type="Proteomes" id="UP001164539"/>
    </source>
</evidence>
<gene>
    <name evidence="1" type="ORF">OWV82_007077</name>
</gene>
<comment type="caution">
    <text evidence="1">The sequence shown here is derived from an EMBL/GenBank/DDBJ whole genome shotgun (WGS) entry which is preliminary data.</text>
</comment>
<sequence length="1224" mass="139846">MASSSSFPCKYDVFISFRGEDTREKFTSHLFAALSQKKINTFIDEGINKGERISTDFLNVIIERSKISIIIFSKDYADSKWCLDELVKILDCKKMRGQIVIPVFYHVHPSHVRKQTASFGDAFVQHEKNFKDMPERIQKWRTVLTEASYLSGYESTKIRPEAKLVDVIVDDVLNKLQDITVSTDSNSLVGIKWRIEEVKSLLCMGLSDFRIIGIWGMGGIGKTTIAEALFEQISKEFEGTCFMANVREESEKGVGILNLQKQVLSQLLQEKIEIGGPNIPQHTKDRLRHMKVFIVLDDVNKFGQLDRLAGGINKFGPGSRIIVTTRDRQVLDKYGVDHIYEVMGMNNHEALEHFCNFAFRQNYCPQAFMVLSQMVLDYAKGNPLALKVLGSFLRPKSKLGWENALHNLGRISAPDIFDVLKIGYDELEWEVKNIFLDIACFFNGDDEDQVISIFDDYYLMQYGLDVLVDKSLITRLDKILRMHDLLQEMGRKIVCDESPEEPGKRSRLWDHKDVCRVLEKNKGTSSIKGIFLNLSKIRDIHLDSTVFADMYNLRYIKFYMPRELEFDESYMSSKVHLPQGLDYLHDELRYLHWHGYPLRTLPRNFIPENLIELNLFYSKIEYLWEGKKEAPKLKYICLCHCDYLSSIPDPLEIPNLERIILLDCEMFSRIPSSIQNFNNLGLLSLSSCTSLSCFPNNIHFGSPIKIDLSDCINLREFPSVSGNVIELDLCRTAIEEVPSSVSVLTSLEKLILSNCDRLKSLSTNICKLKSLSRLQITFCSNFERFPEIMEQMESLEFLDLQGTKIKELPSSIELLSGLKHLNCRELGSLPPYSGLSAFRWLTLRECDIREIPQDIGCLSSLEMLDLSANDFEILPPSIKQLSRLQILDLRDCNMLRSLPAMPPCLRYLDAQNCKRLESLPDLPECPEILDASLLKTLKASLLETLSQSSEGIFKRGMKYASSIQRKEYIFCGCAKLEEKETILLADSQALLKLFYFYEKASDGFYIYLPGTRIPGWFSDICSGFSVTIQLPEHCCKRNLIGFALCAVIEFEEDSDVRGQFANVFCGYSVQIRTDISKTLSSNIFVNSDQDLLVLGFEPCRNIVSLPDSEHRTAVSFHFSVSYDKEVHRKFPKVKCCGVCPLYAHPNEYPPNTFTVNMVPPVEEECTILHNEFHDEAGPSRIATETGNIDRSDQEQINAPQQESLFLSQIFRCLGLDCTCLRGVF</sequence>
<evidence type="ECO:0000313" key="1">
    <source>
        <dbReference type="EMBL" id="KAJ4723744.1"/>
    </source>
</evidence>
<proteinExistence type="predicted"/>
<dbReference type="Proteomes" id="UP001164539">
    <property type="component" value="Chromosome 3"/>
</dbReference>